<proteinExistence type="predicted"/>
<comment type="caution">
    <text evidence="2">The sequence shown here is derived from an EMBL/GenBank/DDBJ whole genome shotgun (WGS) entry which is preliminary data.</text>
</comment>
<dbReference type="Proteomes" id="UP001271007">
    <property type="component" value="Unassembled WGS sequence"/>
</dbReference>
<gene>
    <name evidence="2" type="ORF">LTR09_009258</name>
</gene>
<keyword evidence="3" id="KW-1185">Reference proteome</keyword>
<evidence type="ECO:0000313" key="2">
    <source>
        <dbReference type="EMBL" id="KAK3049339.1"/>
    </source>
</evidence>
<evidence type="ECO:0000313" key="3">
    <source>
        <dbReference type="Proteomes" id="UP001271007"/>
    </source>
</evidence>
<organism evidence="2 3">
    <name type="scientific">Extremus antarcticus</name>
    <dbReference type="NCBI Taxonomy" id="702011"/>
    <lineage>
        <taxon>Eukaryota</taxon>
        <taxon>Fungi</taxon>
        <taxon>Dikarya</taxon>
        <taxon>Ascomycota</taxon>
        <taxon>Pezizomycotina</taxon>
        <taxon>Dothideomycetes</taxon>
        <taxon>Dothideomycetidae</taxon>
        <taxon>Mycosphaerellales</taxon>
        <taxon>Extremaceae</taxon>
        <taxon>Extremus</taxon>
    </lineage>
</organism>
<protein>
    <submittedName>
        <fullName evidence="2">Uncharacterized protein</fullName>
    </submittedName>
</protein>
<reference evidence="2" key="1">
    <citation type="submission" date="2023-04" db="EMBL/GenBank/DDBJ databases">
        <title>Black Yeasts Isolated from many extreme environments.</title>
        <authorList>
            <person name="Coleine C."/>
            <person name="Stajich J.E."/>
            <person name="Selbmann L."/>
        </authorList>
    </citation>
    <scope>NUCLEOTIDE SEQUENCE</scope>
    <source>
        <strain evidence="2">CCFEE 5312</strain>
    </source>
</reference>
<feature type="region of interest" description="Disordered" evidence="1">
    <location>
        <begin position="49"/>
        <end position="95"/>
    </location>
</feature>
<evidence type="ECO:0000256" key="1">
    <source>
        <dbReference type="SAM" id="MobiDB-lite"/>
    </source>
</evidence>
<name>A0AAJ0G9A5_9PEZI</name>
<dbReference type="EMBL" id="JAWDJX010000040">
    <property type="protein sequence ID" value="KAK3049339.1"/>
    <property type="molecule type" value="Genomic_DNA"/>
</dbReference>
<dbReference type="AlphaFoldDB" id="A0AAJ0G9A5"/>
<accession>A0AAJ0G9A5</accession>
<sequence length="216" mass="23374">MRLGSQAVEVQTSEVGRPGTVQAGDSKPAAARPSSLAWKPIDWGPFFVPQQPVNQASSAVPSQGGGQTQTLPGAVSGVGAAPPSSTSQDDTRARSASVFSTISDAPKQPLSVHIELVIRENNPRVFVTVTTNTSLKELFTKIQRRINLQVRNHQVRALELRPEAVPDAKPFFVRNNDPDTWKACLRKVSKGAVEEVELVGHVVVWGSLSEHEKRND</sequence>
<feature type="compositionally biased region" description="Polar residues" evidence="1">
    <location>
        <begin position="51"/>
        <end position="61"/>
    </location>
</feature>
<feature type="region of interest" description="Disordered" evidence="1">
    <location>
        <begin position="1"/>
        <end position="35"/>
    </location>
</feature>